<dbReference type="Gene3D" id="1.25.40.180">
    <property type="match status" value="3"/>
</dbReference>
<dbReference type="PANTHER" id="PTHR12412">
    <property type="entry name" value="CAP BINDING PROTEIN"/>
    <property type="match status" value="1"/>
</dbReference>
<dbReference type="Pfam" id="PF02854">
    <property type="entry name" value="MIF4G"/>
    <property type="match status" value="1"/>
</dbReference>
<comment type="function">
    <text evidence="10">Component of the cap-binding complex (CBC), which binds cotranscriptionally to the 5'-cap of pre-mRNAs and is involved in various processes such as pre-mRNA splicing and RNA-mediated gene silencing (RNAi). The CBC complex is involved in miRNA-mediated RNA interference and is required for primary microRNAs (miRNAs) processing. In the CBC complex, ncbp-1 does not bind directly capped RNAs (m7GpppG-capped RNA) but is required to stabilize the movement of the N-terminal loop of ncbp-2 and lock the CBC into a high affinity cap-binding state with the cap structure.</text>
</comment>
<dbReference type="SMART" id="SM00543">
    <property type="entry name" value="MIF4G"/>
    <property type="match status" value="1"/>
</dbReference>
<feature type="region of interest" description="Disordered" evidence="12">
    <location>
        <begin position="661"/>
        <end position="687"/>
    </location>
</feature>
<dbReference type="InterPro" id="IPR015172">
    <property type="entry name" value="MIF4G-like_typ-1"/>
</dbReference>
<dbReference type="InterPro" id="IPR003890">
    <property type="entry name" value="MIF4G-like_typ-3"/>
</dbReference>
<dbReference type="GO" id="GO:0006370">
    <property type="term" value="P:7-methylguanosine mRNA capping"/>
    <property type="evidence" value="ECO:0007669"/>
    <property type="project" value="UniProtKB-KW"/>
</dbReference>
<gene>
    <name evidence="14" type="ORF">CAMP_LOCUS1963</name>
</gene>
<dbReference type="GO" id="GO:0000339">
    <property type="term" value="F:RNA cap binding"/>
    <property type="evidence" value="ECO:0007669"/>
    <property type="project" value="InterPro"/>
</dbReference>
<dbReference type="Proteomes" id="UP001152747">
    <property type="component" value="Unassembled WGS sequence"/>
</dbReference>
<dbReference type="GO" id="GO:0008380">
    <property type="term" value="P:RNA splicing"/>
    <property type="evidence" value="ECO:0007669"/>
    <property type="project" value="UniProtKB-KW"/>
</dbReference>
<dbReference type="Pfam" id="PF09088">
    <property type="entry name" value="MIF4G_like"/>
    <property type="match status" value="1"/>
</dbReference>
<organism evidence="14 15">
    <name type="scientific">Caenorhabditis angaria</name>
    <dbReference type="NCBI Taxonomy" id="860376"/>
    <lineage>
        <taxon>Eukaryota</taxon>
        <taxon>Metazoa</taxon>
        <taxon>Ecdysozoa</taxon>
        <taxon>Nematoda</taxon>
        <taxon>Chromadorea</taxon>
        <taxon>Rhabditida</taxon>
        <taxon>Rhabditina</taxon>
        <taxon>Rhabditomorpha</taxon>
        <taxon>Rhabditoidea</taxon>
        <taxon>Rhabditidae</taxon>
        <taxon>Peloderinae</taxon>
        <taxon>Caenorhabditis</taxon>
    </lineage>
</organism>
<comment type="subcellular location">
    <subcellularLocation>
        <location evidence="1">Nucleus</location>
    </subcellularLocation>
</comment>
<keyword evidence="4" id="KW-0507">mRNA processing</keyword>
<dbReference type="OrthoDB" id="10252707at2759"/>
<evidence type="ECO:0000313" key="14">
    <source>
        <dbReference type="EMBL" id="CAI5439326.1"/>
    </source>
</evidence>
<evidence type="ECO:0000256" key="7">
    <source>
        <dbReference type="ARBA" id="ARBA00023187"/>
    </source>
</evidence>
<evidence type="ECO:0000256" key="12">
    <source>
        <dbReference type="SAM" id="MobiDB-lite"/>
    </source>
</evidence>
<feature type="compositionally biased region" description="Basic and acidic residues" evidence="12">
    <location>
        <begin position="661"/>
        <end position="672"/>
    </location>
</feature>
<keyword evidence="7" id="KW-0508">mRNA splicing</keyword>
<accession>A0A9P1MUI1</accession>
<reference evidence="14" key="1">
    <citation type="submission" date="2022-11" db="EMBL/GenBank/DDBJ databases">
        <authorList>
            <person name="Kikuchi T."/>
        </authorList>
    </citation>
    <scope>NUCLEOTIDE SEQUENCE</scope>
    <source>
        <strain evidence="14">PS1010</strain>
    </source>
</reference>
<dbReference type="GO" id="GO:0006406">
    <property type="term" value="P:mRNA export from nucleus"/>
    <property type="evidence" value="ECO:0007669"/>
    <property type="project" value="InterPro"/>
</dbReference>
<evidence type="ECO:0000256" key="6">
    <source>
        <dbReference type="ARBA" id="ARBA00023158"/>
    </source>
</evidence>
<keyword evidence="8" id="KW-0539">Nucleus</keyword>
<dbReference type="GO" id="GO:0000184">
    <property type="term" value="P:nuclear-transcribed mRNA catabolic process, nonsense-mediated decay"/>
    <property type="evidence" value="ECO:0007669"/>
    <property type="project" value="TreeGrafter"/>
</dbReference>
<dbReference type="InterPro" id="IPR027159">
    <property type="entry name" value="CBP80"/>
</dbReference>
<dbReference type="SUPFAM" id="SSF48371">
    <property type="entry name" value="ARM repeat"/>
    <property type="match status" value="3"/>
</dbReference>
<evidence type="ECO:0000259" key="13">
    <source>
        <dbReference type="SMART" id="SM00543"/>
    </source>
</evidence>
<dbReference type="GO" id="GO:0005846">
    <property type="term" value="C:nuclear cap binding complex"/>
    <property type="evidence" value="ECO:0007669"/>
    <property type="project" value="InterPro"/>
</dbReference>
<feature type="domain" description="MIF4G" evidence="13">
    <location>
        <begin position="30"/>
        <end position="244"/>
    </location>
</feature>
<sequence length="792" mass="92359">MSGIRRRHNDEEDEISTKRRKGAPLVTEVERKLQDIIGRVGDDKSKTSIESNLEGLCKVLQDDLDKYRTNIIDIITGCAIYLPQRATVYSTLVGLLNAKNFNFGGDVVERLIAEQQELLDNEKFGEAQNLAIFLCDLGNSRVLTIQSVGEYLESLVAAAFEDCVPQSRTDWFIFTVLRCLPWIGGELMEKANEQLENILEGIGKYLEQRNKQHVPILQVWSKQGSSNEQEDYLDSLFAQIETLKKLDWKEKHIPRHYVGFDVVLQDALQHNLPNFAPPIHSENSKYPYPQVVFRLFDYADCSEDGMVLPGNHSIERFLIEVEIAWIIEKNQTNRKNCAKELVAFAEENSTVPMGYLIFETIFGQMFRLPHSPLPQLFYGSLLLELCRIQATSYPQILVHSVELLYQAADFMQPECVDRLVDWFSFHLSNFQYRYSWNDWKDCLEKDSFCGSVAFAREVIEKCRRLGSYDKIIAAIPSEFVRIQPTTPEVRYMLDDETEQGYAKAQTFQQMFQERQPAEAFISELRASDPEEGYNIDDFEVFVTVMLKMAAKTYSHNFSALSKYQNTLKTVCDFAERFQERLLDTLYSCWKTNQQMMMILIDKLLKMQVLDCSQVISWLFDDKLKQEHDRQWTFEVLNQAMEKLSRHIVSVEKDYKELKERIEKQDRNGRDENNGGDVEMTVDDESKQKDLEELEAQKNKFDSLLEFQKSLYMEVLHKFIQELTNLIGDCESEAIDFSQNPRYRWLRGRFCQVFLMHSETLYKFTTALNEELFTNDVDANVLECYQQFLALRH</sequence>
<keyword evidence="5" id="KW-0506">mRNA capping</keyword>
<dbReference type="Pfam" id="PF09090">
    <property type="entry name" value="MIF4G_like_2"/>
    <property type="match status" value="1"/>
</dbReference>
<dbReference type="PANTHER" id="PTHR12412:SF2">
    <property type="entry name" value="NUCLEAR CAP-BINDING PROTEIN SUBUNIT 1"/>
    <property type="match status" value="1"/>
</dbReference>
<dbReference type="GO" id="GO:0005634">
    <property type="term" value="C:nucleus"/>
    <property type="evidence" value="ECO:0007669"/>
    <property type="project" value="UniProtKB-SubCell"/>
</dbReference>
<dbReference type="GO" id="GO:0003729">
    <property type="term" value="F:mRNA binding"/>
    <property type="evidence" value="ECO:0007669"/>
    <property type="project" value="TreeGrafter"/>
</dbReference>
<evidence type="ECO:0000256" key="1">
    <source>
        <dbReference type="ARBA" id="ARBA00004123"/>
    </source>
</evidence>
<evidence type="ECO:0000256" key="11">
    <source>
        <dbReference type="ARBA" id="ARBA00062747"/>
    </source>
</evidence>
<evidence type="ECO:0000256" key="9">
    <source>
        <dbReference type="ARBA" id="ARBA00030965"/>
    </source>
</evidence>
<keyword evidence="6" id="KW-0943">RNA-mediated gene silencing</keyword>
<evidence type="ECO:0000256" key="5">
    <source>
        <dbReference type="ARBA" id="ARBA00023042"/>
    </source>
</evidence>
<evidence type="ECO:0000256" key="4">
    <source>
        <dbReference type="ARBA" id="ARBA00022664"/>
    </source>
</evidence>
<keyword evidence="15" id="KW-1185">Reference proteome</keyword>
<evidence type="ECO:0000256" key="10">
    <source>
        <dbReference type="ARBA" id="ARBA00056386"/>
    </source>
</evidence>
<dbReference type="GO" id="GO:0031053">
    <property type="term" value="P:primary miRNA processing"/>
    <property type="evidence" value="ECO:0007669"/>
    <property type="project" value="UniProtKB-ARBA"/>
</dbReference>
<comment type="similarity">
    <text evidence="2">Belongs to the NCBP1 family.</text>
</comment>
<dbReference type="FunFam" id="1.25.40.180:FF:000010">
    <property type="entry name" value="Nuclear cap-binding protein subunit 1"/>
    <property type="match status" value="1"/>
</dbReference>
<comment type="caution">
    <text evidence="14">The sequence shown here is derived from an EMBL/GenBank/DDBJ whole genome shotgun (WGS) entry which is preliminary data.</text>
</comment>
<evidence type="ECO:0000256" key="8">
    <source>
        <dbReference type="ARBA" id="ARBA00023242"/>
    </source>
</evidence>
<comment type="subunit">
    <text evidence="11">Component of the nuclear cap-binding complex (CBC), a heterodimer composed of ncbp-1 and ncbp-1 that interacts with m7GpppG-capped RNA.</text>
</comment>
<protein>
    <recommendedName>
        <fullName evidence="3">Nuclear cap-binding protein subunit 1</fullName>
    </recommendedName>
    <alternativeName>
        <fullName evidence="9">80 kDa nuclear cap-binding protein</fullName>
    </alternativeName>
</protein>
<dbReference type="AlphaFoldDB" id="A0A9P1MUI1"/>
<evidence type="ECO:0000313" key="15">
    <source>
        <dbReference type="Proteomes" id="UP001152747"/>
    </source>
</evidence>
<evidence type="ECO:0000256" key="3">
    <source>
        <dbReference type="ARBA" id="ARBA00019879"/>
    </source>
</evidence>
<evidence type="ECO:0000256" key="2">
    <source>
        <dbReference type="ARBA" id="ARBA00007413"/>
    </source>
</evidence>
<name>A0A9P1MUI1_9PELO</name>
<dbReference type="InterPro" id="IPR015174">
    <property type="entry name" value="MIF4G-like_typ-2"/>
</dbReference>
<dbReference type="EMBL" id="CANHGI010000001">
    <property type="protein sequence ID" value="CAI5439326.1"/>
    <property type="molecule type" value="Genomic_DNA"/>
</dbReference>
<proteinExistence type="inferred from homology"/>
<feature type="region of interest" description="Disordered" evidence="12">
    <location>
        <begin position="1"/>
        <end position="22"/>
    </location>
</feature>
<dbReference type="InterPro" id="IPR016024">
    <property type="entry name" value="ARM-type_fold"/>
</dbReference>
<dbReference type="FunFam" id="1.25.40.180:FF:000041">
    <property type="entry name" value="Nuclear cap-binding protein subunit 1"/>
    <property type="match status" value="1"/>
</dbReference>